<keyword evidence="4" id="KW-1185">Reference proteome</keyword>
<evidence type="ECO:0000259" key="2">
    <source>
        <dbReference type="Pfam" id="PF07007"/>
    </source>
</evidence>
<dbReference type="Proteomes" id="UP001241747">
    <property type="component" value="Unassembled WGS sequence"/>
</dbReference>
<dbReference type="EMBL" id="JAUSVY010000004">
    <property type="protein sequence ID" value="MDQ0505215.1"/>
    <property type="molecule type" value="Genomic_DNA"/>
</dbReference>
<proteinExistence type="predicted"/>
<evidence type="ECO:0000256" key="1">
    <source>
        <dbReference type="SAM" id="MobiDB-lite"/>
    </source>
</evidence>
<accession>A0ABU0LDS5</accession>
<comment type="caution">
    <text evidence="3">The sequence shown here is derived from an EMBL/GenBank/DDBJ whole genome shotgun (WGS) entry which is preliminary data.</text>
</comment>
<sequence length="240" mass="25719">MTEHRGASDRNRPRRARPRWGLGLLALALAVSPAALLVSRPVAPEPGASLFPGPVVLTPPGAAPAARAEAGSPPVLRALEHTLDHTLDSVSPVVEASTSAALCPPDQIAATARSHCLYEAIRTSEQALEAEVANAMRVIAARSDLAPVQRNRWTELLDEAQSRFLLFRNFDCQSVAPFEGRRGIGNFEERALCLITANMRRAEALAARYPQPSTPSTAAAPDGPQPRPGIWTHQSPPELE</sequence>
<organism evidence="3 4">
    <name type="scientific">Xanthobacter agilis</name>
    <dbReference type="NCBI Taxonomy" id="47492"/>
    <lineage>
        <taxon>Bacteria</taxon>
        <taxon>Pseudomonadati</taxon>
        <taxon>Pseudomonadota</taxon>
        <taxon>Alphaproteobacteria</taxon>
        <taxon>Hyphomicrobiales</taxon>
        <taxon>Xanthobacteraceae</taxon>
        <taxon>Xanthobacter</taxon>
    </lineage>
</organism>
<name>A0ABU0LDS5_XANAG</name>
<dbReference type="Gene3D" id="1.20.1270.180">
    <property type="match status" value="1"/>
</dbReference>
<dbReference type="Pfam" id="PF07007">
    <property type="entry name" value="LprI"/>
    <property type="match status" value="1"/>
</dbReference>
<feature type="domain" description="Lysozyme inhibitor LprI-like N-terminal" evidence="2">
    <location>
        <begin position="112"/>
        <end position="205"/>
    </location>
</feature>
<dbReference type="InterPro" id="IPR009739">
    <property type="entry name" value="LprI-like_N"/>
</dbReference>
<evidence type="ECO:0000313" key="3">
    <source>
        <dbReference type="EMBL" id="MDQ0505215.1"/>
    </source>
</evidence>
<feature type="region of interest" description="Disordered" evidence="1">
    <location>
        <begin position="206"/>
        <end position="240"/>
    </location>
</feature>
<reference evidence="3 4" key="1">
    <citation type="submission" date="2023-07" db="EMBL/GenBank/DDBJ databases">
        <title>Genomic Encyclopedia of Type Strains, Phase IV (KMG-IV): sequencing the most valuable type-strain genomes for metagenomic binning, comparative biology and taxonomic classification.</title>
        <authorList>
            <person name="Goeker M."/>
        </authorList>
    </citation>
    <scope>NUCLEOTIDE SEQUENCE [LARGE SCALE GENOMIC DNA]</scope>
    <source>
        <strain evidence="3 4">DSM 3770</strain>
    </source>
</reference>
<gene>
    <name evidence="3" type="ORF">QOZ94_002011</name>
</gene>
<evidence type="ECO:0000313" key="4">
    <source>
        <dbReference type="Proteomes" id="UP001241747"/>
    </source>
</evidence>
<protein>
    <submittedName>
        <fullName evidence="3">Uncharacterized protein YecT (DUF1311 family)</fullName>
    </submittedName>
</protein>
<dbReference type="RefSeq" id="WP_237344395.1">
    <property type="nucleotide sequence ID" value="NZ_JABWGX010000004.1"/>
</dbReference>